<sequence length="91" mass="10821">MKTEKEWHESKQWLSKYLEVGDEVDEDLADYFLGVLPPAYWENGVVQIGEPFDHDKNGKPRYQTIQQIDNHWYYKGICPLKSVVDYDVREV</sequence>
<evidence type="ECO:0000313" key="1">
    <source>
        <dbReference type="EMBL" id="QJI02678.1"/>
    </source>
</evidence>
<proteinExistence type="predicted"/>
<name>A0A6M3Y074_9ZZZZ</name>
<protein>
    <submittedName>
        <fullName evidence="1">Uncharacterized protein</fullName>
    </submittedName>
</protein>
<dbReference type="AlphaFoldDB" id="A0A6M3Y074"/>
<dbReference type="EMBL" id="MT145022">
    <property type="protein sequence ID" value="QJI02678.1"/>
    <property type="molecule type" value="Genomic_DNA"/>
</dbReference>
<organism evidence="1">
    <name type="scientific">viral metagenome</name>
    <dbReference type="NCBI Taxonomy" id="1070528"/>
    <lineage>
        <taxon>unclassified sequences</taxon>
        <taxon>metagenomes</taxon>
        <taxon>organismal metagenomes</taxon>
    </lineage>
</organism>
<accession>A0A6M3Y074</accession>
<reference evidence="1" key="1">
    <citation type="submission" date="2020-03" db="EMBL/GenBank/DDBJ databases">
        <title>The deep terrestrial virosphere.</title>
        <authorList>
            <person name="Holmfeldt K."/>
            <person name="Nilsson E."/>
            <person name="Simone D."/>
            <person name="Lopez-Fernandez M."/>
            <person name="Wu X."/>
            <person name="de Brujin I."/>
            <person name="Lundin D."/>
            <person name="Andersson A."/>
            <person name="Bertilsson S."/>
            <person name="Dopson M."/>
        </authorList>
    </citation>
    <scope>NUCLEOTIDE SEQUENCE</scope>
    <source>
        <strain evidence="1">TM448B03531</strain>
    </source>
</reference>
<gene>
    <name evidence="1" type="ORF">TM448B03531_0001</name>
</gene>